<dbReference type="Pfam" id="PF07977">
    <property type="entry name" value="FabA"/>
    <property type="match status" value="1"/>
</dbReference>
<dbReference type="GO" id="GO:0006633">
    <property type="term" value="P:fatty acid biosynthetic process"/>
    <property type="evidence" value="ECO:0007669"/>
    <property type="project" value="UniProtKB-UniPathway"/>
</dbReference>
<dbReference type="Proteomes" id="UP000275401">
    <property type="component" value="Unassembled WGS sequence"/>
</dbReference>
<dbReference type="UniPathway" id="UPA00094"/>
<reference evidence="1 2" key="1">
    <citation type="submission" date="2018-11" db="EMBL/GenBank/DDBJ databases">
        <title>The Potential of Streptomyces as Biocontrol Agents against the Tomato grey mould, Botrytis cinerea (Gray mold) Frontiers in Microbiology.</title>
        <authorList>
            <person name="Li D."/>
        </authorList>
    </citation>
    <scope>NUCLEOTIDE SEQUENCE [LARGE SCALE GENOMIC DNA]</scope>
    <source>
        <strain evidence="1 2">NEAU-LD23</strain>
    </source>
</reference>
<protein>
    <submittedName>
        <fullName evidence="1">Beta-ketoacyl synthase</fullName>
    </submittedName>
</protein>
<dbReference type="InterPro" id="IPR013114">
    <property type="entry name" value="FabA_FabZ"/>
</dbReference>
<dbReference type="EMBL" id="RIBZ01000086">
    <property type="protein sequence ID" value="RNG34164.1"/>
    <property type="molecule type" value="Genomic_DNA"/>
</dbReference>
<sequence length="675" mass="72365">MSHTDLDFVGEPFDALALTDPAPSGPHPVPAALNVSLAGPVSDAGTAGLRAVVRELRTTAARAHEQAIRAHAALQRKALLNGGTARIERAPVPVTSEARFKPLARTAVGALDATALAALAVGDIAGVFGTQYRQDGANPDIRTSGTLLTSVTGMSLHGGPYGRGRLAARAVGAIDRDVVVDAVVQAAEVFALYLGLHLCFADATLVRGIPWLPAEPVRVEFDQELSAEHKAVDLVVDVSAVDLVPRPFLRVDAELLVGGVAVGRVAGVTVAVCEKPGVSIGPEHGGKPARWLGRLGRFGDRAMLGEFHLAQLCRGDHGIALGPEFAHYSSIKSTRPPDRGLLLVDRIMDMTGERGILSRGSHRTEYDSPADSWYYEETANASMPNCVHMESSLQAALILGYFLGPTLSASDAAVSLRNLGGTATVLREVDLRDKTIVQDSDLLSTSPVPGATLQTFAYTACVDGEPFYSGETLFGYFSDAAMANQTGLDAGRHVPTWWDAQRSRPATRTIDIVARRADPAARLVSRGHLALLDAVQVVDGGGEFGLGYLRAVQPIDPEHWVFTRHFRYDPVIPGSFGVEAVVHAMQEWLLDSGLGDDLRDPGFVLPVGLPFTWKYRGQFLPTDGQYVLEVHIKSVEHRPGRVRAVGDASMWKPGLRIYELTDIAVELREEGARPW</sequence>
<comment type="caution">
    <text evidence="1">The sequence shown here is derived from an EMBL/GenBank/DDBJ whole genome shotgun (WGS) entry which is preliminary data.</text>
</comment>
<gene>
    <name evidence="1" type="ORF">EEJ42_06370</name>
</gene>
<evidence type="ECO:0000313" key="1">
    <source>
        <dbReference type="EMBL" id="RNG34164.1"/>
    </source>
</evidence>
<keyword evidence="2" id="KW-1185">Reference proteome</keyword>
<proteinExistence type="predicted"/>
<dbReference type="AlphaFoldDB" id="A0A3M8WXN5"/>
<accession>A0A3M8WXN5</accession>
<dbReference type="Gene3D" id="3.10.129.10">
    <property type="entry name" value="Hotdog Thioesterase"/>
    <property type="match status" value="2"/>
</dbReference>
<dbReference type="InterPro" id="IPR029069">
    <property type="entry name" value="HotDog_dom_sf"/>
</dbReference>
<name>A0A3M8WXN5_9ACTN</name>
<organism evidence="1 2">
    <name type="scientific">Streptomyces botrytidirepellens</name>
    <dbReference type="NCBI Taxonomy" id="2486417"/>
    <lineage>
        <taxon>Bacteria</taxon>
        <taxon>Bacillati</taxon>
        <taxon>Actinomycetota</taxon>
        <taxon>Actinomycetes</taxon>
        <taxon>Kitasatosporales</taxon>
        <taxon>Streptomycetaceae</taxon>
        <taxon>Streptomyces</taxon>
    </lineage>
</organism>
<dbReference type="SUPFAM" id="SSF54637">
    <property type="entry name" value="Thioesterase/thiol ester dehydrase-isomerase"/>
    <property type="match status" value="2"/>
</dbReference>
<evidence type="ECO:0000313" key="2">
    <source>
        <dbReference type="Proteomes" id="UP000275401"/>
    </source>
</evidence>